<reference evidence="1 2" key="1">
    <citation type="journal article" date="2014" name="FEMS Microbiol. Lett.">
        <title>Draft genome sequences of three Holospora species (Holospora obtusa, Holospora undulata, and Holospora elegans), endonuclear symbiotic bacteria of the ciliate Paramecium caudatum.</title>
        <authorList>
            <person name="Dohra H."/>
            <person name="Tanaka K."/>
            <person name="Suzuki T."/>
            <person name="Fujishima M."/>
            <person name="Suzuki H."/>
        </authorList>
    </citation>
    <scope>NUCLEOTIDE SEQUENCE [LARGE SCALE GENOMIC DNA]</scope>
    <source>
        <strain evidence="1 2">F1</strain>
    </source>
</reference>
<evidence type="ECO:0000313" key="1">
    <source>
        <dbReference type="EMBL" id="ETZ07753.1"/>
    </source>
</evidence>
<dbReference type="Gene3D" id="1.25.10.90">
    <property type="match status" value="1"/>
</dbReference>
<dbReference type="Pfam" id="PF08713">
    <property type="entry name" value="DNA_alkylation"/>
    <property type="match status" value="1"/>
</dbReference>
<evidence type="ECO:0000313" key="2">
    <source>
        <dbReference type="Proteomes" id="UP000019112"/>
    </source>
</evidence>
<dbReference type="eggNOG" id="COG4912">
    <property type="taxonomic scope" value="Bacteria"/>
</dbReference>
<dbReference type="CDD" id="cd06561">
    <property type="entry name" value="AlkD_like"/>
    <property type="match status" value="1"/>
</dbReference>
<dbReference type="PANTHER" id="PTHR34070:SF1">
    <property type="entry name" value="DNA ALKYLATION REPAIR PROTEIN"/>
    <property type="match status" value="1"/>
</dbReference>
<sequence>MNLIIRIKDILKNSISVPPHKAAAFFKTGTGHYAEGDEFIGVTVPNLRKIAKNFMILTLDDLKILLMSKINEERLLSLIILTKQYQNEDDQGKERLYQFYMQNLIHVNNWNLVDASAHLIIGAHLWDKDRNSLLSLATSEILWERRISIVSTWYFIRQNELTWTFKIALLLLRDVHDLIHKSAGWMLREAGKRDQAQLVTFLDQHMYAMPRTMLRYAIEKFPEDIRKNYLMKKTI</sequence>
<name>W6TEL2_HOLOB</name>
<dbReference type="AlphaFoldDB" id="W6TEL2"/>
<comment type="caution">
    <text evidence="1">The sequence shown here is derived from an EMBL/GenBank/DDBJ whole genome shotgun (WGS) entry which is preliminary data.</text>
</comment>
<dbReference type="InterPro" id="IPR014825">
    <property type="entry name" value="DNA_alkylation"/>
</dbReference>
<dbReference type="EMBL" id="AWTR02000006">
    <property type="protein sequence ID" value="ETZ07753.1"/>
    <property type="molecule type" value="Genomic_DNA"/>
</dbReference>
<gene>
    <name evidence="1" type="ORF">P618_200064</name>
</gene>
<dbReference type="SUPFAM" id="SSF48371">
    <property type="entry name" value="ARM repeat"/>
    <property type="match status" value="1"/>
</dbReference>
<dbReference type="OrthoDB" id="9775346at2"/>
<organism evidence="1 2">
    <name type="scientific">Holospora obtusa F1</name>
    <dbReference type="NCBI Taxonomy" id="1399147"/>
    <lineage>
        <taxon>Bacteria</taxon>
        <taxon>Pseudomonadati</taxon>
        <taxon>Pseudomonadota</taxon>
        <taxon>Alphaproteobacteria</taxon>
        <taxon>Holosporales</taxon>
        <taxon>Holosporaceae</taxon>
        <taxon>Holospora</taxon>
    </lineage>
</organism>
<proteinExistence type="predicted"/>
<keyword evidence="2" id="KW-1185">Reference proteome</keyword>
<accession>W6TEL2</accession>
<protein>
    <submittedName>
        <fullName evidence="1">DNA alkylation repair enzyme</fullName>
    </submittedName>
</protein>
<dbReference type="PANTHER" id="PTHR34070">
    <property type="entry name" value="ARMADILLO-TYPE FOLD"/>
    <property type="match status" value="1"/>
</dbReference>
<dbReference type="Proteomes" id="UP000019112">
    <property type="component" value="Unassembled WGS sequence"/>
</dbReference>
<dbReference type="InterPro" id="IPR016024">
    <property type="entry name" value="ARM-type_fold"/>
</dbReference>
<dbReference type="RefSeq" id="WP_021827963.1">
    <property type="nucleotide sequence ID" value="NZ_AWTR02000006.1"/>
</dbReference>